<dbReference type="Gene3D" id="1.10.287.1080">
    <property type="entry name" value="MazG-like"/>
    <property type="match status" value="1"/>
</dbReference>
<comment type="caution">
    <text evidence="2">The sequence shown here is derived from an EMBL/GenBank/DDBJ whole genome shotgun (WGS) entry which is preliminary data.</text>
</comment>
<dbReference type="NCBIfam" id="TIGR00444">
    <property type="entry name" value="mazG"/>
    <property type="match status" value="1"/>
</dbReference>
<dbReference type="PANTHER" id="PTHR30522:SF0">
    <property type="entry name" value="NUCLEOSIDE TRIPHOSPHATE PYROPHOSPHOHYDROLASE"/>
    <property type="match status" value="1"/>
</dbReference>
<evidence type="ECO:0000259" key="1">
    <source>
        <dbReference type="Pfam" id="PF03819"/>
    </source>
</evidence>
<dbReference type="Proteomes" id="UP000639973">
    <property type="component" value="Unassembled WGS sequence"/>
</dbReference>
<dbReference type="RefSeq" id="WP_188969146.1">
    <property type="nucleotide sequence ID" value="NZ_BMOL01000002.1"/>
</dbReference>
<dbReference type="EMBL" id="BMOL01000002">
    <property type="protein sequence ID" value="GGL71745.1"/>
    <property type="molecule type" value="Genomic_DNA"/>
</dbReference>
<dbReference type="CDD" id="cd11528">
    <property type="entry name" value="NTP-PPase_MazG_Nterm"/>
    <property type="match status" value="1"/>
</dbReference>
<keyword evidence="3" id="KW-1185">Reference proteome</keyword>
<evidence type="ECO:0000313" key="2">
    <source>
        <dbReference type="EMBL" id="GGL71745.1"/>
    </source>
</evidence>
<dbReference type="PANTHER" id="PTHR30522">
    <property type="entry name" value="NUCLEOSIDE TRIPHOSPHATE PYROPHOSPHOHYDROLASE"/>
    <property type="match status" value="1"/>
</dbReference>
<reference evidence="3" key="1">
    <citation type="journal article" date="2019" name="Int. J. Syst. Evol. Microbiol.">
        <title>The Global Catalogue of Microorganisms (GCM) 10K type strain sequencing project: providing services to taxonomists for standard genome sequencing and annotation.</title>
        <authorList>
            <consortium name="The Broad Institute Genomics Platform"/>
            <consortium name="The Broad Institute Genome Sequencing Center for Infectious Disease"/>
            <person name="Wu L."/>
            <person name="Ma J."/>
        </authorList>
    </citation>
    <scope>NUCLEOTIDE SEQUENCE [LARGE SCALE GENOMIC DNA]</scope>
    <source>
        <strain evidence="3">JCM 15442</strain>
    </source>
</reference>
<feature type="domain" description="NTP pyrophosphohydrolase MazG-like" evidence="1">
    <location>
        <begin position="23"/>
        <end position="96"/>
    </location>
</feature>
<gene>
    <name evidence="2" type="ORF">GCM10010840_07350</name>
</gene>
<sequence>MQDLLNTMRRLRAPGGCPWDAEQTHTSLRPYLLEEAAEAVDAIDGGCPADLAGELGDVLLQVAFHSVIAEEAGTFGYADVEGSIVEKLVRRHPHVFGTTQVSGSAEVVSNWQAIKAAEQGSRPRRAVDRVPSALGALAREAAAQRLADVTGNRDHISGVLEAAADTPQGVADVLAAVVAWARALGVDAELALRDHTTRTLEALPDGAAAP</sequence>
<evidence type="ECO:0000313" key="3">
    <source>
        <dbReference type="Proteomes" id="UP000639973"/>
    </source>
</evidence>
<organism evidence="2 3">
    <name type="scientific">Deinococcus aerolatus</name>
    <dbReference type="NCBI Taxonomy" id="522487"/>
    <lineage>
        <taxon>Bacteria</taxon>
        <taxon>Thermotogati</taxon>
        <taxon>Deinococcota</taxon>
        <taxon>Deinococci</taxon>
        <taxon>Deinococcales</taxon>
        <taxon>Deinococcaceae</taxon>
        <taxon>Deinococcus</taxon>
    </lineage>
</organism>
<dbReference type="InterPro" id="IPR048015">
    <property type="entry name" value="NTP-PPase_MazG-like_N"/>
</dbReference>
<dbReference type="Pfam" id="PF03819">
    <property type="entry name" value="MazG"/>
    <property type="match status" value="1"/>
</dbReference>
<dbReference type="InterPro" id="IPR004518">
    <property type="entry name" value="MazG-like_dom"/>
</dbReference>
<dbReference type="SUPFAM" id="SSF101386">
    <property type="entry name" value="all-alpha NTP pyrophosphatases"/>
    <property type="match status" value="1"/>
</dbReference>
<accession>A0ABQ2G285</accession>
<protein>
    <submittedName>
        <fullName evidence="2">Nucleoside triphosphate pyrophosphohydrolase</fullName>
    </submittedName>
</protein>
<dbReference type="InterPro" id="IPR011551">
    <property type="entry name" value="NTP_PyrPHydrolase_MazG"/>
</dbReference>
<proteinExistence type="predicted"/>
<dbReference type="NCBIfam" id="NF008986">
    <property type="entry name" value="PRK12333.1"/>
    <property type="match status" value="1"/>
</dbReference>
<name>A0ABQ2G285_9DEIO</name>